<dbReference type="PANTHER" id="PTHR48100:SF1">
    <property type="entry name" value="HISTIDINE PHOSPHATASE FAMILY PROTEIN-RELATED"/>
    <property type="match status" value="1"/>
</dbReference>
<evidence type="ECO:0000256" key="3">
    <source>
        <dbReference type="PIRSR" id="PIRSR613078-2"/>
    </source>
</evidence>
<evidence type="ECO:0000256" key="2">
    <source>
        <dbReference type="ARBA" id="ARBA00023235"/>
    </source>
</evidence>
<gene>
    <name evidence="4" type="ORF">DI640_04845</name>
</gene>
<dbReference type="GO" id="GO:0005737">
    <property type="term" value="C:cytoplasm"/>
    <property type="evidence" value="ECO:0007669"/>
    <property type="project" value="TreeGrafter"/>
</dbReference>
<dbReference type="InterPro" id="IPR001345">
    <property type="entry name" value="PG/BPGM_mutase_AS"/>
</dbReference>
<dbReference type="CDD" id="cd07067">
    <property type="entry name" value="HP_PGM_like"/>
    <property type="match status" value="1"/>
</dbReference>
<dbReference type="PANTHER" id="PTHR48100">
    <property type="entry name" value="BROAD-SPECIFICITY PHOSPHATASE YOR283W-RELATED"/>
    <property type="match status" value="1"/>
</dbReference>
<dbReference type="Proteomes" id="UP000249555">
    <property type="component" value="Unassembled WGS sequence"/>
</dbReference>
<accession>A0A2W4YZY8</accession>
<dbReference type="Gene3D" id="3.40.50.1240">
    <property type="entry name" value="Phosphoglycerate mutase-like"/>
    <property type="match status" value="1"/>
</dbReference>
<proteinExistence type="predicted"/>
<name>A0A2W4YZY8_9SPHN</name>
<dbReference type="SMART" id="SM00855">
    <property type="entry name" value="PGAM"/>
    <property type="match status" value="1"/>
</dbReference>
<feature type="binding site" evidence="3">
    <location>
        <position position="58"/>
    </location>
    <ligand>
        <name>substrate</name>
    </ligand>
</feature>
<dbReference type="EMBL" id="QFMX01000004">
    <property type="protein sequence ID" value="PZO75344.1"/>
    <property type="molecule type" value="Genomic_DNA"/>
</dbReference>
<sequence>MSRLYLVRHGESVWNAARRLQGQADPDLSPRGEDQARALATALPPHLPRDAICSDLRRASRTAALLGLEAHPDLRWREIGVGEWEGQNTDDLRTRDPACWRAWRAGDFTPPGGESGEAFRDRLSDALSTLAGDALVVTHGGVVRAVTSMILDLPSDRLAPVPPASITILDRSQWPRLRGYGLTADLSRDTPD</sequence>
<dbReference type="PROSITE" id="PS00175">
    <property type="entry name" value="PG_MUTASE"/>
    <property type="match status" value="1"/>
</dbReference>
<reference evidence="4 5" key="1">
    <citation type="submission" date="2017-08" db="EMBL/GenBank/DDBJ databases">
        <title>Infants hospitalized years apart are colonized by the same room-sourced microbial strains.</title>
        <authorList>
            <person name="Brooks B."/>
            <person name="Olm M.R."/>
            <person name="Firek B.A."/>
            <person name="Baker R."/>
            <person name="Thomas B.C."/>
            <person name="Morowitz M.J."/>
            <person name="Banfield J.F."/>
        </authorList>
    </citation>
    <scope>NUCLEOTIDE SEQUENCE [LARGE SCALE GENOMIC DNA]</scope>
    <source>
        <strain evidence="4">S2_018_000_R3_119</strain>
    </source>
</reference>
<keyword evidence="1" id="KW-0324">Glycolysis</keyword>
<dbReference type="InterPro" id="IPR050275">
    <property type="entry name" value="PGM_Phosphatase"/>
</dbReference>
<evidence type="ECO:0000313" key="5">
    <source>
        <dbReference type="Proteomes" id="UP000249555"/>
    </source>
</evidence>
<feature type="binding site" evidence="3">
    <location>
        <begin position="8"/>
        <end position="15"/>
    </location>
    <ligand>
        <name>substrate</name>
    </ligand>
</feature>
<evidence type="ECO:0000256" key="1">
    <source>
        <dbReference type="ARBA" id="ARBA00023152"/>
    </source>
</evidence>
<evidence type="ECO:0000313" key="4">
    <source>
        <dbReference type="EMBL" id="PZO75344.1"/>
    </source>
</evidence>
<protein>
    <submittedName>
        <fullName evidence="4">Histidine phosphatase family protein</fullName>
    </submittedName>
</protein>
<organism evidence="4 5">
    <name type="scientific">Sphingomonas taxi</name>
    <dbReference type="NCBI Taxonomy" id="1549858"/>
    <lineage>
        <taxon>Bacteria</taxon>
        <taxon>Pseudomonadati</taxon>
        <taxon>Pseudomonadota</taxon>
        <taxon>Alphaproteobacteria</taxon>
        <taxon>Sphingomonadales</taxon>
        <taxon>Sphingomonadaceae</taxon>
        <taxon>Sphingomonas</taxon>
    </lineage>
</organism>
<dbReference type="GO" id="GO:0016791">
    <property type="term" value="F:phosphatase activity"/>
    <property type="evidence" value="ECO:0007669"/>
    <property type="project" value="TreeGrafter"/>
</dbReference>
<dbReference type="Pfam" id="PF00300">
    <property type="entry name" value="His_Phos_1"/>
    <property type="match status" value="1"/>
</dbReference>
<dbReference type="InterPro" id="IPR013078">
    <property type="entry name" value="His_Pase_superF_clade-1"/>
</dbReference>
<dbReference type="AlphaFoldDB" id="A0A2W4YZY8"/>
<comment type="caution">
    <text evidence="4">The sequence shown here is derived from an EMBL/GenBank/DDBJ whole genome shotgun (WGS) entry which is preliminary data.</text>
</comment>
<dbReference type="SUPFAM" id="SSF53254">
    <property type="entry name" value="Phosphoglycerate mutase-like"/>
    <property type="match status" value="1"/>
</dbReference>
<dbReference type="PIRSF" id="PIRSF000709">
    <property type="entry name" value="6PFK_2-Ptase"/>
    <property type="match status" value="1"/>
</dbReference>
<keyword evidence="2" id="KW-0413">Isomerase</keyword>
<dbReference type="InterPro" id="IPR029033">
    <property type="entry name" value="His_PPase_superfam"/>
</dbReference>